<evidence type="ECO:0000256" key="1">
    <source>
        <dbReference type="ARBA" id="ARBA00004429"/>
    </source>
</evidence>
<keyword evidence="4" id="KW-0997">Cell inner membrane</keyword>
<comment type="caution">
    <text evidence="11">The sequence shown here is derived from an EMBL/GenBank/DDBJ whole genome shotgun (WGS) entry which is preliminary data.</text>
</comment>
<dbReference type="Proteomes" id="UP000321225">
    <property type="component" value="Unassembled WGS sequence"/>
</dbReference>
<keyword evidence="2" id="KW-0813">Transport</keyword>
<accession>A0A511AGV3</accession>
<dbReference type="RefSeq" id="WP_147039995.1">
    <property type="nucleotide sequence ID" value="NZ_BJUW01000013.1"/>
</dbReference>
<feature type="transmembrane region" description="Helical" evidence="9">
    <location>
        <begin position="63"/>
        <end position="84"/>
    </location>
</feature>
<evidence type="ECO:0000256" key="5">
    <source>
        <dbReference type="ARBA" id="ARBA00022692"/>
    </source>
</evidence>
<name>A0A511AGV3_9MICO</name>
<dbReference type="GO" id="GO:0005886">
    <property type="term" value="C:plasma membrane"/>
    <property type="evidence" value="ECO:0007669"/>
    <property type="project" value="UniProtKB-SubCell"/>
</dbReference>
<keyword evidence="5 9" id="KW-0812">Transmembrane</keyword>
<dbReference type="EMBL" id="BJUW01000013">
    <property type="protein sequence ID" value="GEK87394.1"/>
    <property type="molecule type" value="Genomic_DNA"/>
</dbReference>
<dbReference type="InterPro" id="IPR055348">
    <property type="entry name" value="DctQ"/>
</dbReference>
<evidence type="ECO:0000256" key="7">
    <source>
        <dbReference type="ARBA" id="ARBA00023136"/>
    </source>
</evidence>
<evidence type="ECO:0000313" key="12">
    <source>
        <dbReference type="Proteomes" id="UP000321225"/>
    </source>
</evidence>
<comment type="similarity">
    <text evidence="8">Belongs to the TRAP transporter small permease family.</text>
</comment>
<dbReference type="Pfam" id="PF04290">
    <property type="entry name" value="DctQ"/>
    <property type="match status" value="1"/>
</dbReference>
<evidence type="ECO:0000256" key="2">
    <source>
        <dbReference type="ARBA" id="ARBA00022448"/>
    </source>
</evidence>
<feature type="domain" description="Tripartite ATP-independent periplasmic transporters DctQ component" evidence="10">
    <location>
        <begin position="35"/>
        <end position="160"/>
    </location>
</feature>
<evidence type="ECO:0000256" key="9">
    <source>
        <dbReference type="SAM" id="Phobius"/>
    </source>
</evidence>
<dbReference type="GO" id="GO:0015740">
    <property type="term" value="P:C4-dicarboxylate transport"/>
    <property type="evidence" value="ECO:0007669"/>
    <property type="project" value="TreeGrafter"/>
</dbReference>
<protein>
    <submittedName>
        <fullName evidence="11">C4-dicarboxylate ABC transporter</fullName>
    </submittedName>
</protein>
<keyword evidence="3" id="KW-1003">Cell membrane</keyword>
<evidence type="ECO:0000256" key="6">
    <source>
        <dbReference type="ARBA" id="ARBA00022989"/>
    </source>
</evidence>
<reference evidence="11 12" key="1">
    <citation type="submission" date="2019-07" db="EMBL/GenBank/DDBJ databases">
        <title>Whole genome shotgun sequence of Microbacterium aerolatum NBRC 103071.</title>
        <authorList>
            <person name="Hosoyama A."/>
            <person name="Uohara A."/>
            <person name="Ohji S."/>
            <person name="Ichikawa N."/>
        </authorList>
    </citation>
    <scope>NUCLEOTIDE SEQUENCE [LARGE SCALE GENOMIC DNA]</scope>
    <source>
        <strain evidence="11 12">NBRC 103071</strain>
    </source>
</reference>
<feature type="transmembrane region" description="Helical" evidence="9">
    <location>
        <begin position="21"/>
        <end position="43"/>
    </location>
</feature>
<evidence type="ECO:0000256" key="8">
    <source>
        <dbReference type="ARBA" id="ARBA00038436"/>
    </source>
</evidence>
<dbReference type="InterPro" id="IPR007387">
    <property type="entry name" value="TRAP_DctQ"/>
</dbReference>
<dbReference type="OrthoDB" id="3557025at2"/>
<evidence type="ECO:0000256" key="4">
    <source>
        <dbReference type="ARBA" id="ARBA00022519"/>
    </source>
</evidence>
<evidence type="ECO:0000313" key="11">
    <source>
        <dbReference type="EMBL" id="GEK87394.1"/>
    </source>
</evidence>
<dbReference type="PANTHER" id="PTHR35011">
    <property type="entry name" value="2,3-DIKETO-L-GULONATE TRAP TRANSPORTER SMALL PERMEASE PROTEIN YIAM"/>
    <property type="match status" value="1"/>
</dbReference>
<feature type="transmembrane region" description="Helical" evidence="9">
    <location>
        <begin position="139"/>
        <end position="157"/>
    </location>
</feature>
<proteinExistence type="inferred from homology"/>
<comment type="subcellular location">
    <subcellularLocation>
        <location evidence="1">Cell inner membrane</location>
        <topology evidence="1">Multi-pass membrane protein</topology>
    </subcellularLocation>
</comment>
<feature type="transmembrane region" description="Helical" evidence="9">
    <location>
        <begin position="96"/>
        <end position="119"/>
    </location>
</feature>
<dbReference type="GO" id="GO:0022857">
    <property type="term" value="F:transmembrane transporter activity"/>
    <property type="evidence" value="ECO:0007669"/>
    <property type="project" value="TreeGrafter"/>
</dbReference>
<gene>
    <name evidence="11" type="ORF">MAE01_25700</name>
</gene>
<dbReference type="PANTHER" id="PTHR35011:SF11">
    <property type="entry name" value="TRAP TRANSPORTER SMALL PERMEASE PROTEIN"/>
    <property type="match status" value="1"/>
</dbReference>
<organism evidence="11 12">
    <name type="scientific">Microbacterium aerolatum</name>
    <dbReference type="NCBI Taxonomy" id="153731"/>
    <lineage>
        <taxon>Bacteria</taxon>
        <taxon>Bacillati</taxon>
        <taxon>Actinomycetota</taxon>
        <taxon>Actinomycetes</taxon>
        <taxon>Micrococcales</taxon>
        <taxon>Microbacteriaceae</taxon>
        <taxon>Microbacterium</taxon>
    </lineage>
</organism>
<keyword evidence="12" id="KW-1185">Reference proteome</keyword>
<keyword evidence="7 9" id="KW-0472">Membrane</keyword>
<sequence>MTSDQQPQRTGVLRRIARYITGFELVIGGVSVMMILVLVFYQALQRYLPFESIAWTGELARFALLWATFAAMGVLVTTHGHIALELVDSIRNPMTVRVIQVISLLMVAATAVGMALEAWALVETQSIVKSPVLRVPMSWVYLPVLIGVVSTAIRALISAADIALHGPIVADVDEDQAEVAGL</sequence>
<dbReference type="AlphaFoldDB" id="A0A511AGV3"/>
<evidence type="ECO:0000256" key="3">
    <source>
        <dbReference type="ARBA" id="ARBA00022475"/>
    </source>
</evidence>
<keyword evidence="6 9" id="KW-1133">Transmembrane helix</keyword>
<evidence type="ECO:0000259" key="10">
    <source>
        <dbReference type="Pfam" id="PF04290"/>
    </source>
</evidence>